<comment type="caution">
    <text evidence="1">The sequence shown here is derived from an EMBL/GenBank/DDBJ whole genome shotgun (WGS) entry which is preliminary data.</text>
</comment>
<accession>A0A4Y2MI59</accession>
<sequence length="75" mass="8755">MGPRRFRFEVSMRNGKPYVYSISAIEDDPEAGNLWYLYKLKDAATTELINTSPIDYMPANGDHLVYWFREVPSYS</sequence>
<evidence type="ECO:0000313" key="1">
    <source>
        <dbReference type="EMBL" id="GBN25437.1"/>
    </source>
</evidence>
<dbReference type="OrthoDB" id="10429171at2759"/>
<dbReference type="Gene3D" id="2.170.130.30">
    <property type="match status" value="1"/>
</dbReference>
<dbReference type="Proteomes" id="UP000499080">
    <property type="component" value="Unassembled WGS sequence"/>
</dbReference>
<proteinExistence type="predicted"/>
<organism evidence="1 2">
    <name type="scientific">Araneus ventricosus</name>
    <name type="common">Orbweaver spider</name>
    <name type="synonym">Epeira ventricosa</name>
    <dbReference type="NCBI Taxonomy" id="182803"/>
    <lineage>
        <taxon>Eukaryota</taxon>
        <taxon>Metazoa</taxon>
        <taxon>Ecdysozoa</taxon>
        <taxon>Arthropoda</taxon>
        <taxon>Chelicerata</taxon>
        <taxon>Arachnida</taxon>
        <taxon>Araneae</taxon>
        <taxon>Araneomorphae</taxon>
        <taxon>Entelegynae</taxon>
        <taxon>Araneoidea</taxon>
        <taxon>Araneidae</taxon>
        <taxon>Araneus</taxon>
    </lineage>
</organism>
<dbReference type="AlphaFoldDB" id="A0A4Y2MI59"/>
<evidence type="ECO:0000313" key="2">
    <source>
        <dbReference type="Proteomes" id="UP000499080"/>
    </source>
</evidence>
<dbReference type="EMBL" id="BGPR01007243">
    <property type="protein sequence ID" value="GBN25437.1"/>
    <property type="molecule type" value="Genomic_DNA"/>
</dbReference>
<keyword evidence="2" id="KW-1185">Reference proteome</keyword>
<gene>
    <name evidence="1" type="ORF">AVEN_267769_1</name>
</gene>
<protein>
    <submittedName>
        <fullName evidence="1">Uncharacterized protein</fullName>
    </submittedName>
</protein>
<reference evidence="1 2" key="1">
    <citation type="journal article" date="2019" name="Sci. Rep.">
        <title>Orb-weaving spider Araneus ventricosus genome elucidates the spidroin gene catalogue.</title>
        <authorList>
            <person name="Kono N."/>
            <person name="Nakamura H."/>
            <person name="Ohtoshi R."/>
            <person name="Moran D.A.P."/>
            <person name="Shinohara A."/>
            <person name="Yoshida Y."/>
            <person name="Fujiwara M."/>
            <person name="Mori M."/>
            <person name="Tomita M."/>
            <person name="Arakawa K."/>
        </authorList>
    </citation>
    <scope>NUCLEOTIDE SEQUENCE [LARGE SCALE GENOMIC DNA]</scope>
</reference>
<name>A0A4Y2MI59_ARAVE</name>